<dbReference type="GO" id="GO:0008104">
    <property type="term" value="P:intracellular protein localization"/>
    <property type="evidence" value="ECO:0007669"/>
    <property type="project" value="TreeGrafter"/>
</dbReference>
<evidence type="ECO:0000256" key="1">
    <source>
        <dbReference type="ARBA" id="ARBA00004170"/>
    </source>
</evidence>
<dbReference type="SUPFAM" id="SSF48371">
    <property type="entry name" value="ARM repeat"/>
    <property type="match status" value="1"/>
</dbReference>
<dbReference type="InterPro" id="IPR023362">
    <property type="entry name" value="PH-BEACH_dom"/>
</dbReference>
<dbReference type="Pfam" id="PF14844">
    <property type="entry name" value="PH_BEACH"/>
    <property type="match status" value="1"/>
</dbReference>
<dbReference type="InterPro" id="IPR010508">
    <property type="entry name" value="NBEA-like_DUF1088"/>
</dbReference>
<evidence type="ECO:0000256" key="2">
    <source>
        <dbReference type="ARBA" id="ARBA00008498"/>
    </source>
</evidence>
<proteinExistence type="inferred from homology"/>
<dbReference type="SUPFAM" id="SSF81837">
    <property type="entry name" value="BEACH domain"/>
    <property type="match status" value="1"/>
</dbReference>
<dbReference type="InterPro" id="IPR016024">
    <property type="entry name" value="ARM-type_fold"/>
</dbReference>
<dbReference type="GO" id="GO:0016020">
    <property type="term" value="C:membrane"/>
    <property type="evidence" value="ECO:0007669"/>
    <property type="project" value="UniProtKB-SubCell"/>
</dbReference>
<dbReference type="PROSITE" id="PS50197">
    <property type="entry name" value="BEACH"/>
    <property type="match status" value="1"/>
</dbReference>
<protein>
    <recommendedName>
        <fullName evidence="8">Neurobeachin</fullName>
    </recommendedName>
    <alternativeName>
        <fullName evidence="9">Lysosomal-trafficking regulator 2</fullName>
    </alternativeName>
</protein>
<evidence type="ECO:0000256" key="5">
    <source>
        <dbReference type="ARBA" id="ARBA00022737"/>
    </source>
</evidence>
<feature type="region of interest" description="Disordered" evidence="10">
    <location>
        <begin position="1215"/>
        <end position="1254"/>
    </location>
</feature>
<evidence type="ECO:0000256" key="6">
    <source>
        <dbReference type="ARBA" id="ARBA00023136"/>
    </source>
</evidence>
<organism evidence="13 14">
    <name type="scientific">Ovis aries</name>
    <name type="common">Sheep</name>
    <dbReference type="NCBI Taxonomy" id="9940"/>
    <lineage>
        <taxon>Eukaryota</taxon>
        <taxon>Metazoa</taxon>
        <taxon>Chordata</taxon>
        <taxon>Craniata</taxon>
        <taxon>Vertebrata</taxon>
        <taxon>Euteleostomi</taxon>
        <taxon>Mammalia</taxon>
        <taxon>Eutheria</taxon>
        <taxon>Laurasiatheria</taxon>
        <taxon>Artiodactyla</taxon>
        <taxon>Ruminantia</taxon>
        <taxon>Pecora</taxon>
        <taxon>Bovidae</taxon>
        <taxon>Caprinae</taxon>
        <taxon>Ovis</taxon>
    </lineage>
</organism>
<feature type="region of interest" description="Disordered" evidence="10">
    <location>
        <begin position="930"/>
        <end position="954"/>
    </location>
</feature>
<dbReference type="SUPFAM" id="SSF50978">
    <property type="entry name" value="WD40 repeat-like"/>
    <property type="match status" value="1"/>
</dbReference>
<dbReference type="Pfam" id="PF20426">
    <property type="entry name" value="NBCH_WD40"/>
    <property type="match status" value="1"/>
</dbReference>
<comment type="subunit">
    <text evidence="7">Interacts with RII subunit of PKA.</text>
</comment>
<dbReference type="Pfam" id="PF15787">
    <property type="entry name" value="DUF4704"/>
    <property type="match status" value="1"/>
</dbReference>
<gene>
    <name evidence="13" type="ORF">JEQ12_002099</name>
</gene>
<dbReference type="Pfam" id="PF06469">
    <property type="entry name" value="DUF1088"/>
    <property type="match status" value="1"/>
</dbReference>
<sequence>MGELRGASGSGSVVLPAGMINPSVPIRNIRMKFAVLIGLIQVGEVSNRDIVETVLNLLVGGEFDLEMNFIIQDAESITCMTELLEHCDVTCQAEIWSMFTAILRKSVRNLQTSTEVGLIEQVLLKMSAVDDMIADLLVDMLGVLASYSITVKELKLLFSMLRGESGIWPRHAVKLLSVLNQMPQRHGPDTFFNFPGCSAAAIALPPIAKWPYQNGFTLNTWFRMDPLNNINVDKDKPYLYCFRTSKGVGYSAHFVGNCLIVTSLKSKGKGFQHCVKYDFQPRKWYMISIVHIYNRWRNSEIRCYVNGQLVSYGDMAWHVNTNDSYDKCFLGSSETADANRVFCGQLGAVYVFSEALNPAQIFAIHQLGPGYKSTFKFKSESDIHLAEHHKQVLYDGKLASSIAFTYNAKATDAQLCLESSPKENASIFVHSPHALMLQDVKAIVTHSIHSAIHSIGGIQVLFPLFAQLDNRQLNDSQVETTVCATLLAFLVELLKSSVAMQEQMLGGKGFLVIGYLLEKSSRVHITRAVLEQFLSFAKYLDGLSHGAPLLKQLCDHILFNPAIWIHTPAKVQLSLYTYLSAEFIGTATIYTTIRRVGTVLQLMHTLKYYYWVINPADSSGITPKGLDGPRPSQKEIISLRAFMLLFLKQLILKDRGVKEDELQSILNYLLTMHEDENIHDVLQLLVALMSEHPASMIPAFDQRNGIRVIYKLLASKSESIWVQALKVLGYFLKHLGHKRKVEIMHTHSLFTLLGERLMLHTNTVTVTTYNTLYEILTEQVCTQVVHKPHPEPDSTVKIQNPMILKVVATLLKNSTPSAELMEVRRLFLSDMIKLFSNSRENRRCLLQCSVWQDWMFSLGYINPKNSEEQKITEMVYNIFRILLYHAIKYEWGGWRVWVDTLSIAHSKVTYEAHKEYLAKMYEEYQRQEEENIKKGKKGNVSTISGLSSQTTGAKGGMEIREIEDLSQSQSPESETDYPVSTDTRDLLMSTKVPDDILGNSDRPGSGVHVEVHDLLVDIKAEKVEATEVKLDDMDLSPETLVGGENGALVEVESLLDNVYSAAVEKLQNNVHGSVGIIKKNEEKDNGPLITLADEKDELPNSSTSFLFDKIPKQEEKLLPELSSNHIIPNIQDTQVHLGDDLGLLAHMTGSVDLTCTSSIIEEKEFKIHTTSDGMSGISDRDLTSSSKGLEYAEMTATTLETESSGSKIVPNVDAGSIISDTERSDDGKESGKEIRKIQTTTTTQEQRRQFSPGPRTTMFRIPEFKWSPMHQRLLTDLLFALETDVHVWRSHSTKSVMDFVNSNENIIFVHNTIHLISQMVDNIIIACGGILPLLSAATSPTTELENIEVTQGMSAETAVTFLSRLMAMVDVLVFASSLNFSEIEAEKNMSSGGLMRQCLRLVCCVAVRNCLECRQRQRDRGNKSSHGSSKPQEAPQGVTATAASKTPLENVPGNLSPIKDPDRLLQDVDINRLRAVVFRDVDDSKQAQFLALAVVYFISVLMVSKYRDILEPQRETARTGSQPETPAAFPDTVKEKETPTPGEDIHLESSIPHTDSGIGEEQVANILNGAELETSTGPDAMSELLSTLSNEVKKSQESLTENPSEILKSAPSISSISQTKGINVKEILKSLVAAPVEIAECGPEPIPYPDPALKREAQAILPMQFHSFDRSVVVPVKKPPPGSLAVTTVGATAAGSGLPTGSTSNIFAATGATPKSAVDSGSSSSSSSSSFVNGATSKNLPAVQTVAPMPEDSAENMSITAKLERALEKVAPLLREIFVDFAPFLSRTLLGSHGQELLIEGLVCMKSSTSVVELVMLLCSQEWQNSIQKNAGLAFIELINEGRLLCHAMKDHIVRVANEAEFILNRQRAEDVHKHAEFESQCAQYAADRREEEKMCDHLISAAKHRDHVTANQLKQKILNILTNKHGAWGAVSHSQLHDFWRLDYWEDDLRRRRRFVRNAFGSTHAEALLKAAIEYGTEEDVVKSKKTFRSQAIVNQNAETELMLEGDDDAVSLLQEKEIDNLAGPVVLSTPAQLIAPVVVAKGTLSITTTEIYFEVDEDDPAFKKIDTKVLAYTEGLHGKWMFSEIRAVFSRRYLLQNTALEVFMANRTSVMFNFPDQATVKKVVYSLPRVGVGTSYGLPQARRISLATPRQLYKSSNMTQRWQRREISNFEYLMFLNTIAGRTYNDLNQYPVFPWVLTNYESEELDLTLPGNFRDLSKPIGALNPKRAVFYAERYETWEDDQSPPYHYNTHYSTATSTLSWLVRIEPFTTFFLNANDGKFDHPNRTFSSVARSWRTSQRDTSDVKELIPEFYYLPEMFVNSNGYNLGVREDEVVVNDVDLPPWAKKPEDFVRINRMALESEFVSCQLHQWIDLVFGYKQRGPEAVRALNVFHYLTYEGSVNLDSITDPVLREAMEAQIQNFGQTPSQLLIEPHPPRSSAMHLCFLPQSPLMFKDQMQQDVIMVLKFPSNSPVTHVAANTLPHLTIPAVVTVTCSRLFAVNRWHNTVGAPGYSLDQAHHLPIEMDPLIANNSGVNKRQITDLVDQSIQINAHCFVVTADNRYILICGFWDKSFRVYSTETGKLTQIVFGHWDVVTCLARSESYIGGDCYIVSGSRDATLLLWYWSGRHHIIGDNPNSSDYPAPRAVLTGHDHEVVCVSVCAELGLVISGAKEGPCLVHTITGDLLRALEGPENCLFPRLISVSSEGHCIIYYERGRFSNFSINGKLLAQMEINDSTRAILLSSDGQNLVTGGDNGVVEVWQACDFKQLYIYPGCDAGIRAMDLSHDQRTLITGMASGSIVAFNIDFNRWHYEHQNRY</sequence>
<keyword evidence="4" id="KW-0853">WD repeat</keyword>
<comment type="similarity">
    <text evidence="2">Belongs to the WD repeat neurobeachin family.</text>
</comment>
<dbReference type="SMART" id="SM00320">
    <property type="entry name" value="WD40"/>
    <property type="match status" value="5"/>
</dbReference>
<dbReference type="FunFam" id="2.60.120.200:FF:000010">
    <property type="entry name" value="neurobeachin isoform X2"/>
    <property type="match status" value="1"/>
</dbReference>
<dbReference type="InterPro" id="IPR000409">
    <property type="entry name" value="BEACH_dom"/>
</dbReference>
<dbReference type="InterPro" id="IPR046852">
    <property type="entry name" value="Neurobeachin_a-sol"/>
</dbReference>
<feature type="compositionally biased region" description="Basic and acidic residues" evidence="10">
    <location>
        <begin position="1220"/>
        <end position="1236"/>
    </location>
</feature>
<dbReference type="PANTHER" id="PTHR13743:SF62">
    <property type="entry name" value="NEUROBEACHIN"/>
    <property type="match status" value="1"/>
</dbReference>
<evidence type="ECO:0000256" key="7">
    <source>
        <dbReference type="ARBA" id="ARBA00065599"/>
    </source>
</evidence>
<dbReference type="CDD" id="cd01201">
    <property type="entry name" value="PH_BEACH"/>
    <property type="match status" value="1"/>
</dbReference>
<dbReference type="GO" id="GO:0019901">
    <property type="term" value="F:protein kinase binding"/>
    <property type="evidence" value="ECO:0007669"/>
    <property type="project" value="TreeGrafter"/>
</dbReference>
<dbReference type="Gene3D" id="2.30.29.30">
    <property type="entry name" value="Pleckstrin-homology domain (PH domain)/Phosphotyrosine-binding domain (PTB)"/>
    <property type="match status" value="1"/>
</dbReference>
<dbReference type="PANTHER" id="PTHR13743">
    <property type="entry name" value="BEIGE/BEACH-RELATED"/>
    <property type="match status" value="1"/>
</dbReference>
<feature type="compositionally biased region" description="Basic and acidic residues" evidence="10">
    <location>
        <begin position="1532"/>
        <end position="1547"/>
    </location>
</feature>
<evidence type="ECO:0000259" key="12">
    <source>
        <dbReference type="PROSITE" id="PS51783"/>
    </source>
</evidence>
<keyword evidence="5" id="KW-0677">Repeat</keyword>
<dbReference type="GO" id="GO:0005829">
    <property type="term" value="C:cytosol"/>
    <property type="evidence" value="ECO:0007669"/>
    <property type="project" value="TreeGrafter"/>
</dbReference>
<evidence type="ECO:0000313" key="13">
    <source>
        <dbReference type="EMBL" id="KAG5204123.1"/>
    </source>
</evidence>
<evidence type="ECO:0000256" key="10">
    <source>
        <dbReference type="SAM" id="MobiDB-lite"/>
    </source>
</evidence>
<dbReference type="SUPFAM" id="SSF49899">
    <property type="entry name" value="Concanavalin A-like lectins/glucanases"/>
    <property type="match status" value="1"/>
</dbReference>
<dbReference type="Gene3D" id="1.10.1540.10">
    <property type="entry name" value="BEACH domain"/>
    <property type="match status" value="1"/>
</dbReference>
<dbReference type="Proteomes" id="UP000664991">
    <property type="component" value="Unassembled WGS sequence"/>
</dbReference>
<dbReference type="InterPro" id="IPR015943">
    <property type="entry name" value="WD40/YVTN_repeat-like_dom_sf"/>
</dbReference>
<dbReference type="Pfam" id="PF13385">
    <property type="entry name" value="Laminin_G_3"/>
    <property type="match status" value="1"/>
</dbReference>
<dbReference type="InterPro" id="IPR013320">
    <property type="entry name" value="ConA-like_dom_sf"/>
</dbReference>
<feature type="domain" description="BEACH-type PH" evidence="12">
    <location>
        <begin position="2022"/>
        <end position="2130"/>
    </location>
</feature>
<evidence type="ECO:0000259" key="11">
    <source>
        <dbReference type="PROSITE" id="PS50197"/>
    </source>
</evidence>
<dbReference type="Gene3D" id="2.60.120.200">
    <property type="match status" value="1"/>
</dbReference>
<evidence type="ECO:0000313" key="14">
    <source>
        <dbReference type="Proteomes" id="UP000664991"/>
    </source>
</evidence>
<keyword evidence="6" id="KW-0472">Membrane</keyword>
<feature type="compositionally biased region" description="Polar residues" evidence="10">
    <location>
        <begin position="939"/>
        <end position="952"/>
    </location>
</feature>
<dbReference type="FunFam" id="2.130.10.10:FF:000036">
    <property type="entry name" value="Neurobeachin isoform A"/>
    <property type="match status" value="1"/>
</dbReference>
<dbReference type="PROSITE" id="PS51783">
    <property type="entry name" value="PH_BEACH"/>
    <property type="match status" value="1"/>
</dbReference>
<reference evidence="13 14" key="1">
    <citation type="submission" date="2020-12" db="EMBL/GenBank/DDBJ databases">
        <title>De novo assembly of Tibetan sheep genome.</title>
        <authorList>
            <person name="Li X."/>
        </authorList>
    </citation>
    <scope>NUCLEOTIDE SEQUENCE [LARGE SCALE GENOMIC DNA]</scope>
    <source>
        <tissue evidence="13">Heart</tissue>
    </source>
</reference>
<dbReference type="CDD" id="cd06071">
    <property type="entry name" value="Beach"/>
    <property type="match status" value="1"/>
</dbReference>
<keyword evidence="3" id="KW-0597">Phosphoprotein</keyword>
<dbReference type="InterPro" id="IPR036322">
    <property type="entry name" value="WD40_repeat_dom_sf"/>
</dbReference>
<dbReference type="EMBL" id="JAEMGP010000010">
    <property type="protein sequence ID" value="KAG5204123.1"/>
    <property type="molecule type" value="Genomic_DNA"/>
</dbReference>
<dbReference type="InterPro" id="IPR046851">
    <property type="entry name" value="NBCH_WD40"/>
</dbReference>
<dbReference type="FunFam" id="1.10.1540.10:FF:000001">
    <property type="entry name" value="neurobeachin isoform X1"/>
    <property type="match status" value="1"/>
</dbReference>
<dbReference type="Pfam" id="PF02138">
    <property type="entry name" value="Beach"/>
    <property type="match status" value="1"/>
</dbReference>
<dbReference type="Pfam" id="PF20425">
    <property type="entry name" value="Neurobeachin"/>
    <property type="match status" value="1"/>
</dbReference>
<feature type="region of interest" description="Disordered" evidence="10">
    <location>
        <begin position="1417"/>
        <end position="1460"/>
    </location>
</feature>
<feature type="region of interest" description="Disordered" evidence="10">
    <location>
        <begin position="1514"/>
        <end position="1557"/>
    </location>
</feature>
<dbReference type="SMART" id="SM01026">
    <property type="entry name" value="Beach"/>
    <property type="match status" value="1"/>
</dbReference>
<comment type="caution">
    <text evidence="13">The sequence shown here is derived from an EMBL/GenBank/DDBJ whole genome shotgun (WGS) entry which is preliminary data.</text>
</comment>
<dbReference type="Gene3D" id="2.130.10.10">
    <property type="entry name" value="YVTN repeat-like/Quinoprotein amine dehydrogenase"/>
    <property type="match status" value="1"/>
</dbReference>
<evidence type="ECO:0000256" key="8">
    <source>
        <dbReference type="ARBA" id="ARBA00073055"/>
    </source>
</evidence>
<evidence type="ECO:0000256" key="3">
    <source>
        <dbReference type="ARBA" id="ARBA00022553"/>
    </source>
</evidence>
<dbReference type="InterPro" id="IPR011993">
    <property type="entry name" value="PH-like_dom_sf"/>
</dbReference>
<dbReference type="InterPro" id="IPR050865">
    <property type="entry name" value="BEACH_Domain"/>
</dbReference>
<evidence type="ECO:0000256" key="4">
    <source>
        <dbReference type="ARBA" id="ARBA00022574"/>
    </source>
</evidence>
<dbReference type="InterPro" id="IPR031570">
    <property type="entry name" value="NBEA/BDCP_DUF4704"/>
</dbReference>
<dbReference type="InterPro" id="IPR036372">
    <property type="entry name" value="BEACH_dom_sf"/>
</dbReference>
<evidence type="ECO:0000256" key="9">
    <source>
        <dbReference type="ARBA" id="ARBA00080802"/>
    </source>
</evidence>
<dbReference type="FunFam" id="2.30.29.30:FF:000059">
    <property type="entry name" value="neurobeachin isoform X1"/>
    <property type="match status" value="1"/>
</dbReference>
<comment type="subcellular location">
    <subcellularLocation>
        <location evidence="1">Membrane</location>
        <topology evidence="1">Peripheral membrane protein</topology>
    </subcellularLocation>
</comment>
<name>A0A836CYK7_SHEEP</name>
<dbReference type="InterPro" id="IPR001680">
    <property type="entry name" value="WD40_rpt"/>
</dbReference>
<accession>A0A836CYK7</accession>
<dbReference type="SUPFAM" id="SSF50729">
    <property type="entry name" value="PH domain-like"/>
    <property type="match status" value="1"/>
</dbReference>
<feature type="domain" description="BEACH" evidence="11">
    <location>
        <begin position="2149"/>
        <end position="2438"/>
    </location>
</feature>